<dbReference type="InterPro" id="IPR021005">
    <property type="entry name" value="Znf_CGNR"/>
</dbReference>
<evidence type="ECO:0000259" key="2">
    <source>
        <dbReference type="Pfam" id="PF11706"/>
    </source>
</evidence>
<reference evidence="3 4" key="1">
    <citation type="submission" date="2017-02" db="EMBL/GenBank/DDBJ databases">
        <title>Draft genome of Saccharomonospora sp. 154.</title>
        <authorList>
            <person name="Alonso-Carmona G.S."/>
            <person name="De La Haba R."/>
            <person name="Vera-Gargallo B."/>
            <person name="Sandoval-Trujillo A.H."/>
            <person name="Ramirez-Duran N."/>
            <person name="Ventosa A."/>
        </authorList>
    </citation>
    <scope>NUCLEOTIDE SEQUENCE [LARGE SCALE GENOMIC DNA]</scope>
    <source>
        <strain evidence="3 4">LRS4.154</strain>
    </source>
</reference>
<dbReference type="Proteomes" id="UP000192591">
    <property type="component" value="Unassembled WGS sequence"/>
</dbReference>
<dbReference type="Gene3D" id="1.10.3300.10">
    <property type="entry name" value="Jann2411-like domain"/>
    <property type="match status" value="1"/>
</dbReference>
<gene>
    <name evidence="3" type="ORF">B1813_22440</name>
</gene>
<evidence type="ECO:0000313" key="4">
    <source>
        <dbReference type="Proteomes" id="UP000192591"/>
    </source>
</evidence>
<evidence type="ECO:0000256" key="1">
    <source>
        <dbReference type="SAM" id="MobiDB-lite"/>
    </source>
</evidence>
<organism evidence="3 4">
    <name type="scientific">Saccharomonospora piscinae</name>
    <dbReference type="NCBI Taxonomy" id="687388"/>
    <lineage>
        <taxon>Bacteria</taxon>
        <taxon>Bacillati</taxon>
        <taxon>Actinomycetota</taxon>
        <taxon>Actinomycetes</taxon>
        <taxon>Pseudonocardiales</taxon>
        <taxon>Pseudonocardiaceae</taxon>
        <taxon>Saccharomonospora</taxon>
    </lineage>
</organism>
<dbReference type="Pfam" id="PF11706">
    <property type="entry name" value="zf-CGNR"/>
    <property type="match status" value="1"/>
</dbReference>
<feature type="domain" description="Zinc finger CGNR" evidence="2">
    <location>
        <begin position="111"/>
        <end position="153"/>
    </location>
</feature>
<name>A0A1V8ZYA1_SACPI</name>
<comment type="caution">
    <text evidence="3">The sequence shown here is derived from an EMBL/GenBank/DDBJ whole genome shotgun (WGS) entry which is preliminary data.</text>
</comment>
<feature type="region of interest" description="Disordered" evidence="1">
    <location>
        <begin position="1"/>
        <end position="35"/>
    </location>
</feature>
<sequence length="157" mass="17242">MAVLNSAPVIDGTPTEQLDGSAGHELRDRFGGTGTTTELHHLQRTRAALHGMIREESDAAERLAATLGRTTLLPEVTSDGIQWQLDAPADERLAARTVLAWSRVMETLPGRLRACANTECNLFLIDHSRPGTAKWCSMATCGNRMKARAHAQRSRRR</sequence>
<dbReference type="PANTHER" id="PTHR35525:SF3">
    <property type="entry name" value="BLL6575 PROTEIN"/>
    <property type="match status" value="1"/>
</dbReference>
<dbReference type="STRING" id="1962155.B1813_22440"/>
<dbReference type="SUPFAM" id="SSF160904">
    <property type="entry name" value="Jann2411-like"/>
    <property type="match status" value="1"/>
</dbReference>
<dbReference type="PANTHER" id="PTHR35525">
    <property type="entry name" value="BLL6575 PROTEIN"/>
    <property type="match status" value="1"/>
</dbReference>
<dbReference type="EMBL" id="MWIH01000009">
    <property type="protein sequence ID" value="OQO89778.1"/>
    <property type="molecule type" value="Genomic_DNA"/>
</dbReference>
<evidence type="ECO:0000313" key="3">
    <source>
        <dbReference type="EMBL" id="OQO89778.1"/>
    </source>
</evidence>
<dbReference type="InterPro" id="IPR023286">
    <property type="entry name" value="ABATE_dom_sf"/>
</dbReference>
<accession>A0A1V8ZYA1</accession>
<proteinExistence type="predicted"/>
<dbReference type="InterPro" id="IPR010852">
    <property type="entry name" value="ABATE"/>
</dbReference>
<dbReference type="AlphaFoldDB" id="A0A1V8ZYA1"/>
<protein>
    <recommendedName>
        <fullName evidence="2">Zinc finger CGNR domain-containing protein</fullName>
    </recommendedName>
</protein>
<keyword evidence="4" id="KW-1185">Reference proteome</keyword>